<dbReference type="NCBIfam" id="TIGR00229">
    <property type="entry name" value="sensory_box"/>
    <property type="match status" value="1"/>
</dbReference>
<keyword evidence="12" id="KW-1185">Reference proteome</keyword>
<accession>E1JVM2</accession>
<feature type="domain" description="CheB-type methylesterase" evidence="9">
    <location>
        <begin position="31"/>
        <end position="222"/>
    </location>
</feature>
<dbReference type="PANTHER" id="PTHR24422:SF27">
    <property type="entry name" value="PROTEIN-GLUTAMATE O-METHYLTRANSFERASE"/>
    <property type="match status" value="1"/>
</dbReference>
<dbReference type="PROSITE" id="PS50123">
    <property type="entry name" value="CHER"/>
    <property type="match status" value="1"/>
</dbReference>
<dbReference type="Pfam" id="PF01339">
    <property type="entry name" value="CheB_methylest"/>
    <property type="match status" value="1"/>
</dbReference>
<dbReference type="CDD" id="cd16434">
    <property type="entry name" value="CheB-CheR_fusion"/>
    <property type="match status" value="1"/>
</dbReference>
<feature type="compositionally biased region" description="Low complexity" evidence="7">
    <location>
        <begin position="727"/>
        <end position="737"/>
    </location>
</feature>
<organism evidence="11 12">
    <name type="scientific">Solidesulfovibrio fructosivorans JJ]</name>
    <dbReference type="NCBI Taxonomy" id="596151"/>
    <lineage>
        <taxon>Bacteria</taxon>
        <taxon>Pseudomonadati</taxon>
        <taxon>Thermodesulfobacteriota</taxon>
        <taxon>Desulfovibrionia</taxon>
        <taxon>Desulfovibrionales</taxon>
        <taxon>Desulfovibrionaceae</taxon>
        <taxon>Solidesulfovibrio</taxon>
    </lineage>
</organism>
<dbReference type="eggNOG" id="COG2201">
    <property type="taxonomic scope" value="Bacteria"/>
</dbReference>
<evidence type="ECO:0000313" key="11">
    <source>
        <dbReference type="EMBL" id="EFL51510.1"/>
    </source>
</evidence>
<feature type="active site" evidence="6">
    <location>
        <position position="164"/>
    </location>
</feature>
<dbReference type="STRING" id="596151.DesfrDRAFT_1671"/>
<dbReference type="AlphaFoldDB" id="E1JVM2"/>
<dbReference type="PROSITE" id="PS50122">
    <property type="entry name" value="CHEB"/>
    <property type="match status" value="1"/>
</dbReference>
<feature type="domain" description="PAS" evidence="8">
    <location>
        <begin position="895"/>
        <end position="965"/>
    </location>
</feature>
<evidence type="ECO:0000256" key="1">
    <source>
        <dbReference type="ARBA" id="ARBA00001541"/>
    </source>
</evidence>
<dbReference type="InterPro" id="IPR022642">
    <property type="entry name" value="CheR_C"/>
</dbReference>
<dbReference type="GO" id="GO:0006355">
    <property type="term" value="P:regulation of DNA-templated transcription"/>
    <property type="evidence" value="ECO:0007669"/>
    <property type="project" value="InterPro"/>
</dbReference>
<gene>
    <name evidence="11" type="ORF">DesfrDRAFT_1671</name>
</gene>
<evidence type="ECO:0000256" key="7">
    <source>
        <dbReference type="SAM" id="MobiDB-lite"/>
    </source>
</evidence>
<dbReference type="InterPro" id="IPR029063">
    <property type="entry name" value="SAM-dependent_MTases_sf"/>
</dbReference>
<evidence type="ECO:0000259" key="8">
    <source>
        <dbReference type="PROSITE" id="PS50112"/>
    </source>
</evidence>
<dbReference type="PROSITE" id="PS50112">
    <property type="entry name" value="PAS"/>
    <property type="match status" value="1"/>
</dbReference>
<keyword evidence="3 11" id="KW-0489">Methyltransferase</keyword>
<dbReference type="Gene3D" id="3.40.50.180">
    <property type="entry name" value="Methylesterase CheB, C-terminal domain"/>
    <property type="match status" value="1"/>
</dbReference>
<comment type="catalytic activity">
    <reaction evidence="1">
        <text>L-glutamyl-[protein] + S-adenosyl-L-methionine = [protein]-L-glutamate 5-O-methyl ester + S-adenosyl-L-homocysteine</text>
        <dbReference type="Rhea" id="RHEA:24452"/>
        <dbReference type="Rhea" id="RHEA-COMP:10208"/>
        <dbReference type="Rhea" id="RHEA-COMP:10311"/>
        <dbReference type="ChEBI" id="CHEBI:29973"/>
        <dbReference type="ChEBI" id="CHEBI:57856"/>
        <dbReference type="ChEBI" id="CHEBI:59789"/>
        <dbReference type="ChEBI" id="CHEBI:82795"/>
        <dbReference type="EC" id="2.1.1.80"/>
    </reaction>
</comment>
<comment type="caution">
    <text evidence="11">The sequence shown here is derived from an EMBL/GenBank/DDBJ whole genome shotgun (WGS) entry which is preliminary data.</text>
</comment>
<dbReference type="InterPro" id="IPR035909">
    <property type="entry name" value="CheB_C"/>
</dbReference>
<evidence type="ECO:0000256" key="3">
    <source>
        <dbReference type="ARBA" id="ARBA00022603"/>
    </source>
</evidence>
<dbReference type="SUPFAM" id="SSF53335">
    <property type="entry name" value="S-adenosyl-L-methionine-dependent methyltransferases"/>
    <property type="match status" value="1"/>
</dbReference>
<evidence type="ECO:0000256" key="4">
    <source>
        <dbReference type="ARBA" id="ARBA00022679"/>
    </source>
</evidence>
<dbReference type="InterPro" id="IPR035965">
    <property type="entry name" value="PAS-like_dom_sf"/>
</dbReference>
<dbReference type="GO" id="GO:0005737">
    <property type="term" value="C:cytoplasm"/>
    <property type="evidence" value="ECO:0007669"/>
    <property type="project" value="InterPro"/>
</dbReference>
<dbReference type="GO" id="GO:0008984">
    <property type="term" value="F:protein-glutamate methylesterase activity"/>
    <property type="evidence" value="ECO:0007669"/>
    <property type="project" value="InterPro"/>
</dbReference>
<dbReference type="SMART" id="SM00091">
    <property type="entry name" value="PAS"/>
    <property type="match status" value="2"/>
</dbReference>
<dbReference type="EMBL" id="AECZ01000009">
    <property type="protein sequence ID" value="EFL51510.1"/>
    <property type="molecule type" value="Genomic_DNA"/>
</dbReference>
<dbReference type="Gene3D" id="1.10.155.10">
    <property type="entry name" value="Chemotaxis receptor methyltransferase CheR, N-terminal domain"/>
    <property type="match status" value="1"/>
</dbReference>
<feature type="active site" evidence="6">
    <location>
        <position position="43"/>
    </location>
</feature>
<dbReference type="GO" id="GO:0032259">
    <property type="term" value="P:methylation"/>
    <property type="evidence" value="ECO:0007669"/>
    <property type="project" value="UniProtKB-KW"/>
</dbReference>
<dbReference type="PANTHER" id="PTHR24422">
    <property type="entry name" value="CHEMOTAXIS PROTEIN METHYLTRANSFERASE"/>
    <property type="match status" value="1"/>
</dbReference>
<keyword evidence="6" id="KW-0145">Chemotaxis</keyword>
<dbReference type="SMART" id="SM00138">
    <property type="entry name" value="MeTrc"/>
    <property type="match status" value="1"/>
</dbReference>
<dbReference type="CDD" id="cd00130">
    <property type="entry name" value="PAS"/>
    <property type="match status" value="1"/>
</dbReference>
<dbReference type="Pfam" id="PF01739">
    <property type="entry name" value="CheR"/>
    <property type="match status" value="1"/>
</dbReference>
<evidence type="ECO:0000256" key="5">
    <source>
        <dbReference type="ARBA" id="ARBA00022691"/>
    </source>
</evidence>
<dbReference type="SUPFAM" id="SSF47757">
    <property type="entry name" value="Chemotaxis receptor methyltransferase CheR, N-terminal domain"/>
    <property type="match status" value="1"/>
</dbReference>
<feature type="region of interest" description="Disordered" evidence="7">
    <location>
        <begin position="1"/>
        <end position="31"/>
    </location>
</feature>
<dbReference type="GO" id="GO:0000156">
    <property type="term" value="F:phosphorelay response regulator activity"/>
    <property type="evidence" value="ECO:0007669"/>
    <property type="project" value="InterPro"/>
</dbReference>
<dbReference type="GO" id="GO:0006935">
    <property type="term" value="P:chemotaxis"/>
    <property type="evidence" value="ECO:0007669"/>
    <property type="project" value="UniProtKB-UniRule"/>
</dbReference>
<proteinExistence type="predicted"/>
<dbReference type="InterPro" id="IPR000780">
    <property type="entry name" value="CheR_MeTrfase"/>
</dbReference>
<evidence type="ECO:0000259" key="9">
    <source>
        <dbReference type="PROSITE" id="PS50122"/>
    </source>
</evidence>
<dbReference type="Gene3D" id="3.40.50.150">
    <property type="entry name" value="Vaccinia Virus protein VP39"/>
    <property type="match status" value="1"/>
</dbReference>
<dbReference type="OrthoDB" id="9786165at2"/>
<dbReference type="InterPro" id="IPR000673">
    <property type="entry name" value="Sig_transdc_resp-reg_Me-estase"/>
</dbReference>
<evidence type="ECO:0000256" key="6">
    <source>
        <dbReference type="PROSITE-ProRule" id="PRU00050"/>
    </source>
</evidence>
<dbReference type="InterPro" id="IPR036804">
    <property type="entry name" value="CheR_N_sf"/>
</dbReference>
<evidence type="ECO:0000259" key="10">
    <source>
        <dbReference type="PROSITE" id="PS50123"/>
    </source>
</evidence>
<dbReference type="CDD" id="cd02440">
    <property type="entry name" value="AdoMet_MTases"/>
    <property type="match status" value="1"/>
</dbReference>
<dbReference type="InterPro" id="IPR013767">
    <property type="entry name" value="PAS_fold"/>
</dbReference>
<feature type="region of interest" description="Disordered" evidence="7">
    <location>
        <begin position="714"/>
        <end position="738"/>
    </location>
</feature>
<dbReference type="Pfam" id="PF13596">
    <property type="entry name" value="PAS_10"/>
    <property type="match status" value="1"/>
</dbReference>
<dbReference type="Pfam" id="PF03705">
    <property type="entry name" value="CheR_N"/>
    <property type="match status" value="1"/>
</dbReference>
<keyword evidence="5" id="KW-0949">S-adenosyl-L-methionine</keyword>
<sequence>MTKKKAVPGPQPQHAAQPMIDKAETKSAPGPEARFPIVGIGASAGGLAAFEAFFSGMPAVSDPGMAFVLVQHLAPDHKSLLTELIRRYTRMQVFEVEDGMEVQPNCAYIIPPNRDMAFLSGRLQLMEPAAPRGQRLPIDFFFRSLAQGLRERAIGIVLSGTGSDGAQGVRAIKGEGGMVIAQTPATTEYDGMPRSALATGLVDYALPPAEMPAQISAYVAHAFGKPPQTVAAPRHATENALRKICILLRAQTGHDFSQYKPSTIHRRIERRMAVQQIAELDAYIRYLQRNPAEVEALFRDLLIGVTSFFRDPEAFKAVEAQVIPKLFAGKPAGSLVRVWSAGCSTGEEAYSIAILVQEYLETTPQRYVAQVFATDIDSQAIATARAGLYPASVADDVSPERLARFFTAEADGSAYRIHKSIRDMLVFSEQDVIKDPPFSKLDCILCRNLLIYMGGELQKKLIPLFHYALAPGGFLFLGTSETVGDFGDLFAVLDRKLKIYQRKDDLYGRQLLGVGRFLPPLMALDASLPRPATKEADSAKLPLRELTEQALLREIAPSGALINARGDILYLHGRTGQYLEPAPGEAGVNNILKMAREGLRRELSTALHKARSSRETVRSQALRVKTNGNFTPVNLTVCPVASGQSVALDAPLYLVILESLPHLEHEQTQQPVLPESGEGAGERGKTHDAGVTALRQELRAKEEYLQTAIEELETSNEELKSSNEEMQSINEELQSSNEELETSKEELQSVNEELATVNAELQNKLVDLSQANNDMSNLLAGTGIATIFVDHRLCILRFTPAATRIINLLQVDIGRPVGHIVSNMVGYSNLVVDVQSVLATLVPKELEVQTAEGKWYTMRILPYRTLDNVIEGAVLTFVDITEMKRSHELVQKANDQLRLASVARDSQEAIAVLDLNGYIIAWNPSAQRLFGWAESEALAMNIRDMMPENLREQEMKNMYLIATGDMPKPYASQRITKEGRVVHVWLTVGSLINEAGHVYAMTTACRGSHTRLET</sequence>
<feature type="active site" evidence="6">
    <location>
        <position position="72"/>
    </location>
</feature>
<dbReference type="Gene3D" id="3.30.450.20">
    <property type="entry name" value="PAS domain"/>
    <property type="match status" value="2"/>
</dbReference>
<dbReference type="Proteomes" id="UP000006250">
    <property type="component" value="Unassembled WGS sequence"/>
</dbReference>
<keyword evidence="4 11" id="KW-0808">Transferase</keyword>
<dbReference type="InterPro" id="IPR050903">
    <property type="entry name" value="Bact_Chemotaxis_MeTrfase"/>
</dbReference>
<feature type="domain" description="CheR-type methyltransferase" evidence="10">
    <location>
        <begin position="229"/>
        <end position="505"/>
    </location>
</feature>
<dbReference type="PRINTS" id="PR00996">
    <property type="entry name" value="CHERMTFRASE"/>
</dbReference>
<evidence type="ECO:0000256" key="2">
    <source>
        <dbReference type="ARBA" id="ARBA00012534"/>
    </source>
</evidence>
<dbReference type="InterPro" id="IPR022641">
    <property type="entry name" value="CheR_N"/>
</dbReference>
<evidence type="ECO:0000313" key="12">
    <source>
        <dbReference type="Proteomes" id="UP000006250"/>
    </source>
</evidence>
<dbReference type="EC" id="2.1.1.80" evidence="2"/>
<dbReference type="eggNOG" id="COG1352">
    <property type="taxonomic scope" value="Bacteria"/>
</dbReference>
<dbReference type="Pfam" id="PF00989">
    <property type="entry name" value="PAS"/>
    <property type="match status" value="1"/>
</dbReference>
<keyword evidence="6 11" id="KW-0378">Hydrolase</keyword>
<dbReference type="RefSeq" id="WP_005992895.1">
    <property type="nucleotide sequence ID" value="NZ_AECZ01000009.1"/>
</dbReference>
<reference evidence="11 12" key="1">
    <citation type="submission" date="2010-08" db="EMBL/GenBank/DDBJ databases">
        <title>The draft genome of Desulfovibrio fructosovorans JJ.</title>
        <authorList>
            <consortium name="US DOE Joint Genome Institute (JGI-PGF)"/>
            <person name="Lucas S."/>
            <person name="Copeland A."/>
            <person name="Lapidus A."/>
            <person name="Cheng J.-F."/>
            <person name="Bruce D."/>
            <person name="Goodwin L."/>
            <person name="Pitluck S."/>
            <person name="Land M.L."/>
            <person name="Hauser L."/>
            <person name="Chang Y.-J."/>
            <person name="Jeffries C."/>
            <person name="Wall J.D."/>
            <person name="Stahl D.A."/>
            <person name="Arkin A.P."/>
            <person name="Dehal P."/>
            <person name="Stolyar S.M."/>
            <person name="Hazen T.C."/>
            <person name="Woyke T.J."/>
        </authorList>
    </citation>
    <scope>NUCLEOTIDE SEQUENCE [LARGE SCALE GENOMIC DNA]</scope>
    <source>
        <strain evidence="11 12">JJ</strain>
    </source>
</reference>
<dbReference type="SUPFAM" id="SSF52738">
    <property type="entry name" value="Methylesterase CheB, C-terminal domain"/>
    <property type="match status" value="1"/>
</dbReference>
<dbReference type="GO" id="GO:0008983">
    <property type="term" value="F:protein-glutamate O-methyltransferase activity"/>
    <property type="evidence" value="ECO:0007669"/>
    <property type="project" value="UniProtKB-EC"/>
</dbReference>
<dbReference type="SUPFAM" id="SSF55785">
    <property type="entry name" value="PYP-like sensor domain (PAS domain)"/>
    <property type="match status" value="1"/>
</dbReference>
<protein>
    <recommendedName>
        <fullName evidence="2">protein-glutamate O-methyltransferase</fullName>
        <ecNumber evidence="2">2.1.1.80</ecNumber>
    </recommendedName>
</protein>
<dbReference type="InterPro" id="IPR000014">
    <property type="entry name" value="PAS"/>
</dbReference>
<name>E1JVM2_SOLFR</name>